<dbReference type="HOGENOM" id="CLU_3426732_0_0_0"/>
<evidence type="ECO:0000313" key="2">
    <source>
        <dbReference type="EMBL" id="CCB89182.1"/>
    </source>
</evidence>
<name>F8L8N9_SIMNZ</name>
<evidence type="ECO:0000256" key="1">
    <source>
        <dbReference type="SAM" id="MobiDB-lite"/>
    </source>
</evidence>
<dbReference type="AlphaFoldDB" id="F8L8N9"/>
<keyword evidence="3" id="KW-1185">Reference proteome</keyword>
<dbReference type="EMBL" id="FR872582">
    <property type="protein sequence ID" value="CCB89182.1"/>
    <property type="molecule type" value="Genomic_DNA"/>
</dbReference>
<protein>
    <submittedName>
        <fullName evidence="2">Uncharacterized protein</fullName>
    </submittedName>
</protein>
<gene>
    <name evidence="2" type="ordered locus">SNE_A13050</name>
</gene>
<dbReference type="KEGG" id="sng:SNE_A13050"/>
<evidence type="ECO:0000313" key="3">
    <source>
        <dbReference type="Proteomes" id="UP000000496"/>
    </source>
</evidence>
<proteinExistence type="predicted"/>
<reference evidence="2 3" key="2">
    <citation type="journal article" date="2011" name="Mol. Biol. Evol.">
        <title>Unity in variety--the pan-genome of the Chlamydiae.</title>
        <authorList>
            <person name="Collingro A."/>
            <person name="Tischler P."/>
            <person name="Weinmaier T."/>
            <person name="Penz T."/>
            <person name="Heinz E."/>
            <person name="Brunham R.C."/>
            <person name="Read T.D."/>
            <person name="Bavoil P.M."/>
            <person name="Sachse K."/>
            <person name="Kahane S."/>
            <person name="Friedman M.G."/>
            <person name="Rattei T."/>
            <person name="Myers G.S."/>
            <person name="Horn M."/>
        </authorList>
    </citation>
    <scope>NUCLEOTIDE SEQUENCE [LARGE SCALE GENOMIC DNA]</scope>
    <source>
        <strain evidence="3">ATCC VR-1471 / Z</strain>
    </source>
</reference>
<feature type="region of interest" description="Disordered" evidence="1">
    <location>
        <begin position="1"/>
        <end position="21"/>
    </location>
</feature>
<organism evidence="2 3">
    <name type="scientific">Simkania negevensis (strain ATCC VR-1471 / DSM 27360 / Z)</name>
    <dbReference type="NCBI Taxonomy" id="331113"/>
    <lineage>
        <taxon>Bacteria</taxon>
        <taxon>Pseudomonadati</taxon>
        <taxon>Chlamydiota</taxon>
        <taxon>Chlamydiia</taxon>
        <taxon>Parachlamydiales</taxon>
        <taxon>Simkaniaceae</taxon>
        <taxon>Simkania</taxon>
    </lineage>
</organism>
<sequence length="21" mass="2473">MEKATENVQRKKNLEQIARGE</sequence>
<dbReference type="Proteomes" id="UP000000496">
    <property type="component" value="Chromosome gsn.131"/>
</dbReference>
<reference key="1">
    <citation type="journal article" date="2011" name="Mol. Biol. Evol.">
        <title>Unity in variety -- the pan-genome of the Chlamydiae.</title>
        <authorList>
            <person name="Collingro A."/>
            <person name="Tischler P."/>
            <person name="Weinmaier T."/>
            <person name="Penz T."/>
            <person name="Heinz E."/>
            <person name="Brunham R.C."/>
            <person name="Read T.D."/>
            <person name="Bavoil P.M."/>
            <person name="Sachse K."/>
            <person name="Kahane S."/>
            <person name="Friedman M.G."/>
            <person name="Rattei T."/>
            <person name="Myers G.S.A."/>
            <person name="Horn M."/>
        </authorList>
    </citation>
    <scope>NUCLEOTIDE SEQUENCE</scope>
    <source>
        <strain>Z</strain>
    </source>
</reference>
<accession>F8L8N9</accession>